<gene>
    <name evidence="5" type="ORF">ABB05_06265</name>
</gene>
<evidence type="ECO:0000256" key="1">
    <source>
        <dbReference type="ARBA" id="ARBA00022969"/>
    </source>
</evidence>
<dbReference type="NCBIfam" id="TIGR02864">
    <property type="entry name" value="spore_sspO"/>
    <property type="match status" value="1"/>
</dbReference>
<dbReference type="GO" id="GO:0042601">
    <property type="term" value="C:endospore-forming forespore"/>
    <property type="evidence" value="ECO:0007669"/>
    <property type="project" value="InterPro"/>
</dbReference>
<comment type="caution">
    <text evidence="5">The sequence shown here is derived from an EMBL/GenBank/DDBJ whole genome shotgun (WGS) entry which is preliminary data.</text>
</comment>
<keyword evidence="4" id="KW-0812">Transmembrane</keyword>
<evidence type="ECO:0000256" key="4">
    <source>
        <dbReference type="SAM" id="Phobius"/>
    </source>
</evidence>
<proteinExistence type="predicted"/>
<evidence type="ECO:0000313" key="6">
    <source>
        <dbReference type="Proteomes" id="UP000077881"/>
    </source>
</evidence>
<dbReference type="EMBL" id="LDJR01000028">
    <property type="protein sequence ID" value="OAK74014.1"/>
    <property type="molecule type" value="Genomic_DNA"/>
</dbReference>
<protein>
    <recommendedName>
        <fullName evidence="2">Small acid-soluble spore protein O</fullName>
    </recommendedName>
</protein>
<name>A0A178A1N8_9BACI</name>
<organism evidence="5 6">
    <name type="scientific">Lederbergia galactosidilytica</name>
    <dbReference type="NCBI Taxonomy" id="217031"/>
    <lineage>
        <taxon>Bacteria</taxon>
        <taxon>Bacillati</taxon>
        <taxon>Bacillota</taxon>
        <taxon>Bacilli</taxon>
        <taxon>Bacillales</taxon>
        <taxon>Bacillaceae</taxon>
        <taxon>Lederbergia</taxon>
    </lineage>
</organism>
<accession>A0A178A1N8</accession>
<dbReference type="AlphaFoldDB" id="A0A178A1N8"/>
<dbReference type="Pfam" id="PF08175">
    <property type="entry name" value="SspO"/>
    <property type="match status" value="1"/>
</dbReference>
<feature type="compositionally biased region" description="Basic and acidic residues" evidence="3">
    <location>
        <begin position="44"/>
        <end position="56"/>
    </location>
</feature>
<dbReference type="Proteomes" id="UP000077881">
    <property type="component" value="Unassembled WGS sequence"/>
</dbReference>
<evidence type="ECO:0000256" key="2">
    <source>
        <dbReference type="NCBIfam" id="TIGR02864"/>
    </source>
</evidence>
<evidence type="ECO:0000313" key="5">
    <source>
        <dbReference type="EMBL" id="OAK74014.1"/>
    </source>
</evidence>
<sequence length="86" mass="10183">MDSVKAFQDVLPSLNLLHFIFFYIFLALEQRLIMEVIEMAKRTESNLEGLNPEKRPSRNVGYQEEMAQEPLSTKQKLNNKRRKKNQ</sequence>
<keyword evidence="6" id="KW-1185">Reference proteome</keyword>
<evidence type="ECO:0000256" key="3">
    <source>
        <dbReference type="SAM" id="MobiDB-lite"/>
    </source>
</evidence>
<keyword evidence="4" id="KW-0472">Membrane</keyword>
<reference evidence="5 6" key="1">
    <citation type="submission" date="2015-05" db="EMBL/GenBank/DDBJ databases">
        <title>Comparison of genome.</title>
        <authorList>
            <person name="Zheng Z."/>
            <person name="Sun M."/>
        </authorList>
    </citation>
    <scope>NUCLEOTIDE SEQUENCE [LARGE SCALE GENOMIC DNA]</scope>
    <source>
        <strain evidence="5 6">G25-74</strain>
    </source>
</reference>
<feature type="transmembrane region" description="Helical" evidence="4">
    <location>
        <begin position="16"/>
        <end position="34"/>
    </location>
</feature>
<dbReference type="InterPro" id="IPR012613">
    <property type="entry name" value="SASP_SspO"/>
</dbReference>
<dbReference type="GO" id="GO:0030435">
    <property type="term" value="P:sporulation resulting in formation of a cellular spore"/>
    <property type="evidence" value="ECO:0007669"/>
    <property type="project" value="UniProtKB-KW"/>
</dbReference>
<dbReference type="PATRIC" id="fig|217031.6.peg.1356"/>
<keyword evidence="1" id="KW-0749">Sporulation</keyword>
<feature type="compositionally biased region" description="Basic residues" evidence="3">
    <location>
        <begin position="77"/>
        <end position="86"/>
    </location>
</feature>
<feature type="region of interest" description="Disordered" evidence="3">
    <location>
        <begin position="44"/>
        <end position="86"/>
    </location>
</feature>
<dbReference type="GO" id="GO:0030436">
    <property type="term" value="P:asexual sporulation"/>
    <property type="evidence" value="ECO:0007669"/>
    <property type="project" value="UniProtKB-UniRule"/>
</dbReference>
<keyword evidence="4" id="KW-1133">Transmembrane helix</keyword>